<keyword evidence="2" id="KW-1185">Reference proteome</keyword>
<proteinExistence type="predicted"/>
<comment type="caution">
    <text evidence="1">The sequence shown here is derived from an EMBL/GenBank/DDBJ whole genome shotgun (WGS) entry which is preliminary data.</text>
</comment>
<reference evidence="2" key="1">
    <citation type="journal article" date="2019" name="Int. J. Syst. Evol. Microbiol.">
        <title>The Global Catalogue of Microorganisms (GCM) 10K type strain sequencing project: providing services to taxonomists for standard genome sequencing and annotation.</title>
        <authorList>
            <consortium name="The Broad Institute Genomics Platform"/>
            <consortium name="The Broad Institute Genome Sequencing Center for Infectious Disease"/>
            <person name="Wu L."/>
            <person name="Ma J."/>
        </authorList>
    </citation>
    <scope>NUCLEOTIDE SEQUENCE [LARGE SCALE GENOMIC DNA]</scope>
    <source>
        <strain evidence="2">CGMCC 4.7192</strain>
    </source>
</reference>
<evidence type="ECO:0000313" key="2">
    <source>
        <dbReference type="Proteomes" id="UP001597294"/>
    </source>
</evidence>
<protein>
    <submittedName>
        <fullName evidence="1">Uncharacterized protein</fullName>
    </submittedName>
</protein>
<accession>A0ABW5BNL9</accession>
<dbReference type="Proteomes" id="UP001597294">
    <property type="component" value="Unassembled WGS sequence"/>
</dbReference>
<organism evidence="1 2">
    <name type="scientific">Kiloniella antarctica</name>
    <dbReference type="NCBI Taxonomy" id="1550907"/>
    <lineage>
        <taxon>Bacteria</taxon>
        <taxon>Pseudomonadati</taxon>
        <taxon>Pseudomonadota</taxon>
        <taxon>Alphaproteobacteria</taxon>
        <taxon>Rhodospirillales</taxon>
        <taxon>Kiloniellaceae</taxon>
        <taxon>Kiloniella</taxon>
    </lineage>
</organism>
<sequence length="75" mass="8563">MSNEDIKEEVLKSLKTIRDKLDPDVLKEIELRMKGQVPYDKESAHKAVELFLQGRHDQGAFAEKIIKALKNKGEA</sequence>
<gene>
    <name evidence="1" type="ORF">ACFSKO_16215</name>
</gene>
<name>A0ABW5BNL9_9PROT</name>
<evidence type="ECO:0000313" key="1">
    <source>
        <dbReference type="EMBL" id="MFD2207174.1"/>
    </source>
</evidence>
<dbReference type="EMBL" id="JBHUII010000011">
    <property type="protein sequence ID" value="MFD2207174.1"/>
    <property type="molecule type" value="Genomic_DNA"/>
</dbReference>
<dbReference type="RefSeq" id="WP_380253545.1">
    <property type="nucleotide sequence ID" value="NZ_JBHUII010000011.1"/>
</dbReference>